<feature type="compositionally biased region" description="Polar residues" evidence="6">
    <location>
        <begin position="265"/>
        <end position="275"/>
    </location>
</feature>
<feature type="transmembrane region" description="Helical" evidence="7">
    <location>
        <begin position="570"/>
        <end position="593"/>
    </location>
</feature>
<feature type="transmembrane region" description="Helical" evidence="7">
    <location>
        <begin position="668"/>
        <end position="690"/>
    </location>
</feature>
<evidence type="ECO:0000313" key="8">
    <source>
        <dbReference type="Proteomes" id="UP000887578"/>
    </source>
</evidence>
<name>A0A914PD72_9BILA</name>
<sequence length="804" mass="90381">MGSIIDNFAVDHDQKLAFKIASYNAMFVILLAICFAGLFAIYNMLYMFLMPILWATLVGTILFPLKKKISHCFGGWLENLDQTDTPLVVGIIFLPYKYTVRTSDSIFNFFCSRLGVYFVGAYFLLKILSYKRSFMVLLSYIGSMYQCVDCVIDFMTESKIFMTMIILYSTAYLGWLYVQVPGTVHKKFARSLSLPIWVFVVAYISSFFGPLRVMSFSLSAAILILISAGIIGGDGNTPPPTPPVSANTTQDSFLHPEEDLKELKNTPSAQKTSTDIIPPGVPKDKDLNNGPEFEEAVSGDTHIQIIFALCVLIWLVRHDSMLFLIFIPLTIAVIRQINTKLGINESIEDFRRNLWEKCGDQVNYIIQIIVAGPLRKFVKLLFTSDRIFVTSLRTKVDLISSIAVMVLVLVLTVFMILFTAFQLQQETVHLVKLGSDVVSTNPQWLKNARNYTEEQLSEHDIHIDNYVEKAYQQGREWLASNIRRLADPKDDFRADELEDQAKFIIDNLYRIWEEKLSFAHSLNASSQAIVTQSDWVDHLTTPTNLESLKGEITNIISSNIDTVLSIAQSLWGVVLLNVSLISTVLGSFLGIVLAFGFELLSFFIEIIVFLSVVYYLLANSFDRWLPLTWIDLVCRTVMGKNSAEELEKETENDEAHITTAIEESIQSVFVLSAKMAVFWGLYTAFVHSLFDLNVIFIPSILAACLAATPIVPPYSVLIFGAVELYLIRGEMAAGIVFTVMSIAPLMFADIAFYREVKNSHPYVTGLSVIGGIYWLGFQGAIFGPIILCTMLALFNVYIQFAKSS</sequence>
<dbReference type="InterPro" id="IPR002549">
    <property type="entry name" value="AI-2E-like"/>
</dbReference>
<feature type="transmembrane region" description="Helical" evidence="7">
    <location>
        <begin position="192"/>
        <end position="209"/>
    </location>
</feature>
<feature type="transmembrane region" description="Helical" evidence="7">
    <location>
        <begin position="160"/>
        <end position="180"/>
    </location>
</feature>
<evidence type="ECO:0000256" key="6">
    <source>
        <dbReference type="SAM" id="MobiDB-lite"/>
    </source>
</evidence>
<dbReference type="GO" id="GO:0016020">
    <property type="term" value="C:membrane"/>
    <property type="evidence" value="ECO:0007669"/>
    <property type="project" value="UniProtKB-SubCell"/>
</dbReference>
<feature type="transmembrane region" description="Helical" evidence="7">
    <location>
        <begin position="106"/>
        <end position="124"/>
    </location>
</feature>
<comment type="similarity">
    <text evidence="2">Belongs to the autoinducer-2 exporter (AI-2E) (TC 2.A.86) family.</text>
</comment>
<evidence type="ECO:0000313" key="9">
    <source>
        <dbReference type="WBParaSite" id="PDA_v2.g13372.t1"/>
    </source>
</evidence>
<dbReference type="Proteomes" id="UP000887578">
    <property type="component" value="Unplaced"/>
</dbReference>
<feature type="transmembrane region" description="Helical" evidence="7">
    <location>
        <begin position="599"/>
        <end position="617"/>
    </location>
</feature>
<evidence type="ECO:0000256" key="1">
    <source>
        <dbReference type="ARBA" id="ARBA00004141"/>
    </source>
</evidence>
<dbReference type="PANTHER" id="PTHR21716:SF4">
    <property type="entry name" value="TRANSMEMBRANE PROTEIN 245"/>
    <property type="match status" value="1"/>
</dbReference>
<feature type="transmembrane region" description="Helical" evidence="7">
    <location>
        <begin position="696"/>
        <end position="719"/>
    </location>
</feature>
<feature type="transmembrane region" description="Helical" evidence="7">
    <location>
        <begin position="731"/>
        <end position="752"/>
    </location>
</feature>
<dbReference type="AlphaFoldDB" id="A0A914PD72"/>
<feature type="transmembrane region" description="Helical" evidence="7">
    <location>
        <begin position="398"/>
        <end position="421"/>
    </location>
</feature>
<keyword evidence="4 7" id="KW-1133">Transmembrane helix</keyword>
<dbReference type="WBParaSite" id="PDA_v2.g13372.t1">
    <property type="protein sequence ID" value="PDA_v2.g13372.t1"/>
    <property type="gene ID" value="PDA_v2.g13372"/>
</dbReference>
<keyword evidence="5 7" id="KW-0472">Membrane</keyword>
<evidence type="ECO:0000256" key="4">
    <source>
        <dbReference type="ARBA" id="ARBA00022989"/>
    </source>
</evidence>
<comment type="subcellular location">
    <subcellularLocation>
        <location evidence="1">Membrane</location>
        <topology evidence="1">Multi-pass membrane protein</topology>
    </subcellularLocation>
</comment>
<reference evidence="9" key="1">
    <citation type="submission" date="2022-11" db="UniProtKB">
        <authorList>
            <consortium name="WormBaseParasite"/>
        </authorList>
    </citation>
    <scope>IDENTIFICATION</scope>
</reference>
<feature type="region of interest" description="Disordered" evidence="6">
    <location>
        <begin position="264"/>
        <end position="291"/>
    </location>
</feature>
<evidence type="ECO:0000256" key="5">
    <source>
        <dbReference type="ARBA" id="ARBA00023136"/>
    </source>
</evidence>
<feature type="transmembrane region" description="Helical" evidence="7">
    <location>
        <begin position="48"/>
        <end position="65"/>
    </location>
</feature>
<keyword evidence="8" id="KW-1185">Reference proteome</keyword>
<evidence type="ECO:0000256" key="3">
    <source>
        <dbReference type="ARBA" id="ARBA00022692"/>
    </source>
</evidence>
<protein>
    <submittedName>
        <fullName evidence="9">Transmembrane protein 245</fullName>
    </submittedName>
</protein>
<feature type="transmembrane region" description="Helical" evidence="7">
    <location>
        <begin position="772"/>
        <end position="798"/>
    </location>
</feature>
<evidence type="ECO:0000256" key="7">
    <source>
        <dbReference type="SAM" id="Phobius"/>
    </source>
</evidence>
<feature type="transmembrane region" description="Helical" evidence="7">
    <location>
        <begin position="21"/>
        <end position="42"/>
    </location>
</feature>
<organism evidence="8 9">
    <name type="scientific">Panagrolaimus davidi</name>
    <dbReference type="NCBI Taxonomy" id="227884"/>
    <lineage>
        <taxon>Eukaryota</taxon>
        <taxon>Metazoa</taxon>
        <taxon>Ecdysozoa</taxon>
        <taxon>Nematoda</taxon>
        <taxon>Chromadorea</taxon>
        <taxon>Rhabditida</taxon>
        <taxon>Tylenchina</taxon>
        <taxon>Panagrolaimomorpha</taxon>
        <taxon>Panagrolaimoidea</taxon>
        <taxon>Panagrolaimidae</taxon>
        <taxon>Panagrolaimus</taxon>
    </lineage>
</organism>
<dbReference type="PANTHER" id="PTHR21716">
    <property type="entry name" value="TRANSMEMBRANE PROTEIN"/>
    <property type="match status" value="1"/>
</dbReference>
<evidence type="ECO:0000256" key="2">
    <source>
        <dbReference type="ARBA" id="ARBA00009773"/>
    </source>
</evidence>
<accession>A0A914PD72</accession>
<keyword evidence="3 7" id="KW-0812">Transmembrane</keyword>
<proteinExistence type="inferred from homology"/>